<protein>
    <submittedName>
        <fullName evidence="2">Uncharacterized protein</fullName>
    </submittedName>
</protein>
<feature type="compositionally biased region" description="Low complexity" evidence="1">
    <location>
        <begin position="133"/>
        <end position="149"/>
    </location>
</feature>
<feature type="region of interest" description="Disordered" evidence="1">
    <location>
        <begin position="276"/>
        <end position="386"/>
    </location>
</feature>
<dbReference type="AlphaFoldDB" id="A0A409WAF0"/>
<dbReference type="EMBL" id="NHYE01005255">
    <property type="protein sequence ID" value="PPQ75483.1"/>
    <property type="molecule type" value="Genomic_DNA"/>
</dbReference>
<evidence type="ECO:0000313" key="2">
    <source>
        <dbReference type="EMBL" id="PPQ75483.1"/>
    </source>
</evidence>
<reference evidence="2 3" key="1">
    <citation type="journal article" date="2018" name="Evol. Lett.">
        <title>Horizontal gene cluster transfer increased hallucinogenic mushroom diversity.</title>
        <authorList>
            <person name="Reynolds H.T."/>
            <person name="Vijayakumar V."/>
            <person name="Gluck-Thaler E."/>
            <person name="Korotkin H.B."/>
            <person name="Matheny P.B."/>
            <person name="Slot J.C."/>
        </authorList>
    </citation>
    <scope>NUCLEOTIDE SEQUENCE [LARGE SCALE GENOMIC DNA]</scope>
    <source>
        <strain evidence="2 3">SRW20</strain>
    </source>
</reference>
<feature type="compositionally biased region" description="Polar residues" evidence="1">
    <location>
        <begin position="1"/>
        <end position="13"/>
    </location>
</feature>
<comment type="caution">
    <text evidence="2">The sequence shown here is derived from an EMBL/GenBank/DDBJ whole genome shotgun (WGS) entry which is preliminary data.</text>
</comment>
<accession>A0A409WAF0</accession>
<name>A0A409WAF0_9AGAR</name>
<evidence type="ECO:0000313" key="3">
    <source>
        <dbReference type="Proteomes" id="UP000284706"/>
    </source>
</evidence>
<sequence>MSMRNKQQGTPAQFISAAQGLRGSSVPKPPHDNDKHRHARDRDHKASSALSMSQLTGSRTPYSYYFSPRPKQNVVQSDPAVEGGGRLRKSQSTKEHRRNLEHKAETPPRPFTIVQEVVVSREAHQMPQPQWQSRSASSSSSSVPLQSLHGSSSLWLNRRAQPLSSPKVWPRNQAATNLDLTRQSSASGSSTTLVQPQTPPQPPIVSSTTGRSLDPSPPISVFSHHRHDMQSVTPKRPSKTHSRPASVATSLSMYSQMSYPHALQSSKAINKMPAMAGLDGDADDEDDGSHFDGGSIRTHATLGSLSTSSSASGFGQRRRPRRRGQLRVMNQRSVGSSLSGAPQVDPSRPSDRARGLPSLPLGKSPRRRKTSIRSVPNSVSTSIGSKASSFSQWAERINEVQEDMKSFLDLSADPRSQWWDESSEPTTPTVLNHGHVSSTKAGSTVRDVGPAKVPKDIGVYRDSAIMPPWCEHLATTSTSPTPTLAYVVVEEEARNSQESSSSSRARIAIETYRPVYPQQPQTVLTFSNRTRSVDSGVVCPDYDYNFAVDTLVHGQVDSFSNKLSHVQEKCEKSSFAADDVRNTNNKRFSTVSSHKKLQVKKRRGLVIGYQEPGFGRAKRKQKQSLFFRIAKLFARA</sequence>
<proteinExistence type="predicted"/>
<feature type="region of interest" description="Disordered" evidence="1">
    <location>
        <begin position="183"/>
        <end position="247"/>
    </location>
</feature>
<dbReference type="OrthoDB" id="10587919at2759"/>
<feature type="compositionally biased region" description="Basic residues" evidence="1">
    <location>
        <begin position="86"/>
        <end position="100"/>
    </location>
</feature>
<feature type="compositionally biased region" description="Polar residues" evidence="1">
    <location>
        <begin position="328"/>
        <end position="340"/>
    </location>
</feature>
<gene>
    <name evidence="2" type="ORF">CVT26_015905</name>
</gene>
<feature type="compositionally biased region" description="Basic and acidic residues" evidence="1">
    <location>
        <begin position="29"/>
        <end position="46"/>
    </location>
</feature>
<evidence type="ECO:0000256" key="1">
    <source>
        <dbReference type="SAM" id="MobiDB-lite"/>
    </source>
</evidence>
<organism evidence="2 3">
    <name type="scientific">Gymnopilus dilepis</name>
    <dbReference type="NCBI Taxonomy" id="231916"/>
    <lineage>
        <taxon>Eukaryota</taxon>
        <taxon>Fungi</taxon>
        <taxon>Dikarya</taxon>
        <taxon>Basidiomycota</taxon>
        <taxon>Agaricomycotina</taxon>
        <taxon>Agaricomycetes</taxon>
        <taxon>Agaricomycetidae</taxon>
        <taxon>Agaricales</taxon>
        <taxon>Agaricineae</taxon>
        <taxon>Hymenogastraceae</taxon>
        <taxon>Gymnopilus</taxon>
    </lineage>
</organism>
<feature type="compositionally biased region" description="Basic residues" evidence="1">
    <location>
        <begin position="316"/>
        <end position="325"/>
    </location>
</feature>
<feature type="compositionally biased region" description="Polar residues" evidence="1">
    <location>
        <begin position="372"/>
        <end position="386"/>
    </location>
</feature>
<feature type="compositionally biased region" description="Polar residues" evidence="1">
    <location>
        <begin position="424"/>
        <end position="442"/>
    </location>
</feature>
<dbReference type="Proteomes" id="UP000284706">
    <property type="component" value="Unassembled WGS sequence"/>
</dbReference>
<keyword evidence="3" id="KW-1185">Reference proteome</keyword>
<feature type="compositionally biased region" description="Polar residues" evidence="1">
    <location>
        <begin position="48"/>
        <end position="61"/>
    </location>
</feature>
<feature type="compositionally biased region" description="Low complexity" evidence="1">
    <location>
        <begin position="300"/>
        <end position="315"/>
    </location>
</feature>
<dbReference type="InParanoid" id="A0A409WAF0"/>
<feature type="region of interest" description="Disordered" evidence="1">
    <location>
        <begin position="1"/>
        <end position="149"/>
    </location>
</feature>
<feature type="region of interest" description="Disordered" evidence="1">
    <location>
        <begin position="418"/>
        <end position="450"/>
    </location>
</feature>